<feature type="compositionally biased region" description="Basic and acidic residues" evidence="1">
    <location>
        <begin position="135"/>
        <end position="153"/>
    </location>
</feature>
<feature type="compositionally biased region" description="Polar residues" evidence="1">
    <location>
        <begin position="109"/>
        <end position="119"/>
    </location>
</feature>
<reference evidence="2 3" key="1">
    <citation type="submission" date="2017-10" db="EMBL/GenBank/DDBJ databases">
        <title>Sequencing the genomes of 1000 actinobacteria strains.</title>
        <authorList>
            <person name="Klenk H.-P."/>
        </authorList>
    </citation>
    <scope>NUCLEOTIDE SEQUENCE [LARGE SCALE GENOMIC DNA]</scope>
    <source>
        <strain evidence="2 3">DSM 46092</strain>
    </source>
</reference>
<feature type="compositionally biased region" description="Basic and acidic residues" evidence="1">
    <location>
        <begin position="12"/>
        <end position="24"/>
    </location>
</feature>
<gene>
    <name evidence="2" type="ORF">ATK36_0885</name>
</gene>
<organism evidence="2 3">
    <name type="scientific">Amycolatopsis sulphurea</name>
    <dbReference type="NCBI Taxonomy" id="76022"/>
    <lineage>
        <taxon>Bacteria</taxon>
        <taxon>Bacillati</taxon>
        <taxon>Actinomycetota</taxon>
        <taxon>Actinomycetes</taxon>
        <taxon>Pseudonocardiales</taxon>
        <taxon>Pseudonocardiaceae</taxon>
        <taxon>Amycolatopsis</taxon>
    </lineage>
</organism>
<accession>A0A2A9G343</accession>
<dbReference type="Proteomes" id="UP000243542">
    <property type="component" value="Unassembled WGS sequence"/>
</dbReference>
<dbReference type="AlphaFoldDB" id="A0A2A9G343"/>
<keyword evidence="3" id="KW-1185">Reference proteome</keyword>
<sequence>MAPLPGTPAADACHRDPTLRRLRETAWYTTHSSTSRSSRRTRVRPWAEAGDASETRTGARRSGNSCAGDQRGLDPVRGPGHRADATRMPGSAGPPAPTAHPAPTAATTDQPQPRSSLISGRSPRKTREGYVLAEDPVRKVGLAREGRCLDVFRLDALPQPGEQRDARTEQDRRDVEGELADESRQKGLSRAASSERTDPRSRPRSTTRSQISLWIRSWPGRGPLRRPGEAPRDAGEEIRKSRHRPPPKATPFERLDRAMITAWHFLPQASKRDQLHT</sequence>
<evidence type="ECO:0000313" key="2">
    <source>
        <dbReference type="EMBL" id="PFG57311.1"/>
    </source>
</evidence>
<protein>
    <submittedName>
        <fullName evidence="2">Uncharacterized protein</fullName>
    </submittedName>
</protein>
<feature type="compositionally biased region" description="Basic and acidic residues" evidence="1">
    <location>
        <begin position="162"/>
        <end position="185"/>
    </location>
</feature>
<dbReference type="EMBL" id="PDJK01000001">
    <property type="protein sequence ID" value="PFG57311.1"/>
    <property type="molecule type" value="Genomic_DNA"/>
</dbReference>
<evidence type="ECO:0000313" key="3">
    <source>
        <dbReference type="Proteomes" id="UP000243542"/>
    </source>
</evidence>
<evidence type="ECO:0000256" key="1">
    <source>
        <dbReference type="SAM" id="MobiDB-lite"/>
    </source>
</evidence>
<feature type="region of interest" description="Disordered" evidence="1">
    <location>
        <begin position="1"/>
        <end position="252"/>
    </location>
</feature>
<proteinExistence type="predicted"/>
<feature type="compositionally biased region" description="Basic and acidic residues" evidence="1">
    <location>
        <begin position="226"/>
        <end position="239"/>
    </location>
</feature>
<name>A0A2A9G343_9PSEU</name>
<comment type="caution">
    <text evidence="2">The sequence shown here is derived from an EMBL/GenBank/DDBJ whole genome shotgun (WGS) entry which is preliminary data.</text>
</comment>